<dbReference type="GO" id="GO:0016757">
    <property type="term" value="F:glycosyltransferase activity"/>
    <property type="evidence" value="ECO:0007669"/>
    <property type="project" value="UniProtKB-KW"/>
</dbReference>
<dbReference type="InterPro" id="IPR029044">
    <property type="entry name" value="Nucleotide-diphossugar_trans"/>
</dbReference>
<dbReference type="Proteomes" id="UP001219568">
    <property type="component" value="Unassembled WGS sequence"/>
</dbReference>
<evidence type="ECO:0000256" key="1">
    <source>
        <dbReference type="ARBA" id="ARBA00005664"/>
    </source>
</evidence>
<evidence type="ECO:0000256" key="3">
    <source>
        <dbReference type="ARBA" id="ARBA00022679"/>
    </source>
</evidence>
<keyword evidence="3" id="KW-0808">Transferase</keyword>
<dbReference type="InterPro" id="IPR008630">
    <property type="entry name" value="Glyco_trans_34"/>
</dbReference>
<gene>
    <name evidence="4" type="ORF">N7460_007049</name>
</gene>
<dbReference type="EMBL" id="JAQJZL010000006">
    <property type="protein sequence ID" value="KAJ6039017.1"/>
    <property type="molecule type" value="Genomic_DNA"/>
</dbReference>
<dbReference type="FunFam" id="3.90.550.10:FF:000237">
    <property type="entry name" value="WGS project CABT00000000 data, contig 2.1"/>
    <property type="match status" value="1"/>
</dbReference>
<comment type="caution">
    <text evidence="4">The sequence shown here is derived from an EMBL/GenBank/DDBJ whole genome shotgun (WGS) entry which is preliminary data.</text>
</comment>
<evidence type="ECO:0000313" key="4">
    <source>
        <dbReference type="EMBL" id="KAJ6039017.1"/>
    </source>
</evidence>
<proteinExistence type="inferred from homology"/>
<keyword evidence="2" id="KW-0328">Glycosyltransferase</keyword>
<dbReference type="GO" id="GO:0006487">
    <property type="term" value="P:protein N-linked glycosylation"/>
    <property type="evidence" value="ECO:0007669"/>
    <property type="project" value="TreeGrafter"/>
</dbReference>
<reference evidence="4" key="1">
    <citation type="journal article" date="2023" name="IMA Fungus">
        <title>Comparative genomic study of the Penicillium genus elucidates a diverse pangenome and 15 lateral gene transfer events.</title>
        <authorList>
            <person name="Petersen C."/>
            <person name="Sorensen T."/>
            <person name="Nielsen M.R."/>
            <person name="Sondergaard T.E."/>
            <person name="Sorensen J.L."/>
            <person name="Fitzpatrick D.A."/>
            <person name="Frisvad J.C."/>
            <person name="Nielsen K.L."/>
        </authorList>
    </citation>
    <scope>NUCLEOTIDE SEQUENCE</scope>
    <source>
        <strain evidence="4">IBT 15450</strain>
    </source>
</reference>
<evidence type="ECO:0000313" key="5">
    <source>
        <dbReference type="Proteomes" id="UP001219568"/>
    </source>
</evidence>
<accession>A0AAD6IAE4</accession>
<protein>
    <recommendedName>
        <fullName evidence="6">Galactosyl transferase GMA12/MNN10 family protein</fullName>
    </recommendedName>
</protein>
<dbReference type="SUPFAM" id="SSF53448">
    <property type="entry name" value="Nucleotide-diphospho-sugar transferases"/>
    <property type="match status" value="1"/>
</dbReference>
<organism evidence="4 5">
    <name type="scientific">Penicillium canescens</name>
    <dbReference type="NCBI Taxonomy" id="5083"/>
    <lineage>
        <taxon>Eukaryota</taxon>
        <taxon>Fungi</taxon>
        <taxon>Dikarya</taxon>
        <taxon>Ascomycota</taxon>
        <taxon>Pezizomycotina</taxon>
        <taxon>Eurotiomycetes</taxon>
        <taxon>Eurotiomycetidae</taxon>
        <taxon>Eurotiales</taxon>
        <taxon>Aspergillaceae</taxon>
        <taxon>Penicillium</taxon>
    </lineage>
</organism>
<dbReference type="Gene3D" id="3.90.550.10">
    <property type="entry name" value="Spore Coat Polysaccharide Biosynthesis Protein SpsA, Chain A"/>
    <property type="match status" value="1"/>
</dbReference>
<evidence type="ECO:0008006" key="6">
    <source>
        <dbReference type="Google" id="ProtNLM"/>
    </source>
</evidence>
<dbReference type="PANTHER" id="PTHR31306:SF8">
    <property type="entry name" value="GLYCOSYLTRANSFERASE FAMILY 34 PROTEIN"/>
    <property type="match status" value="1"/>
</dbReference>
<dbReference type="GO" id="GO:0000139">
    <property type="term" value="C:Golgi membrane"/>
    <property type="evidence" value="ECO:0007669"/>
    <property type="project" value="TreeGrafter"/>
</dbReference>
<sequence>MAAPKPSIAKVTIVFGDNSVYHRALKTHEEHSRKFGYPMHVLQSGILDDVWTKPAFLLSLILEELVKPKTERLEWIFWFDADTVVMNPNIPIELFLPPADFPDIHVIFSKDWNGLNNGVFPIRVHPWSVELLSAVIAYPHYFPDTQLVFRDQSALGKLLENDDYFRNSTIYAPLRWFNAYRGAPDGSLNDYIPPEFQLRKGDFLVHFAGTSGSDRNNSMSTFLEVAELHSPDWQLPPEATSYLGEIEAFWAQQRIERSMS</sequence>
<name>A0AAD6IAE4_PENCN</name>
<keyword evidence="5" id="KW-1185">Reference proteome</keyword>
<dbReference type="PANTHER" id="PTHR31306">
    <property type="entry name" value="ALPHA-1,6-MANNOSYLTRANSFERASE MNN11-RELATED"/>
    <property type="match status" value="1"/>
</dbReference>
<comment type="similarity">
    <text evidence="1">Belongs to the glycosyltransferase 34 family.</text>
</comment>
<dbReference type="AlphaFoldDB" id="A0AAD6IAE4"/>
<evidence type="ECO:0000256" key="2">
    <source>
        <dbReference type="ARBA" id="ARBA00022676"/>
    </source>
</evidence>
<reference evidence="4" key="2">
    <citation type="submission" date="2023-01" db="EMBL/GenBank/DDBJ databases">
        <authorList>
            <person name="Petersen C."/>
        </authorList>
    </citation>
    <scope>NUCLEOTIDE SEQUENCE</scope>
    <source>
        <strain evidence="4">IBT 15450</strain>
    </source>
</reference>
<dbReference type="Pfam" id="PF05637">
    <property type="entry name" value="Glyco_transf_34"/>
    <property type="match status" value="1"/>
</dbReference>